<proteinExistence type="predicted"/>
<dbReference type="Proteomes" id="UP000054544">
    <property type="component" value="Unassembled WGS sequence"/>
</dbReference>
<organism evidence="3 4">
    <name type="scientific">Metarhizium anisopliae BRIP 53293</name>
    <dbReference type="NCBI Taxonomy" id="1291518"/>
    <lineage>
        <taxon>Eukaryota</taxon>
        <taxon>Fungi</taxon>
        <taxon>Dikarya</taxon>
        <taxon>Ascomycota</taxon>
        <taxon>Pezizomycotina</taxon>
        <taxon>Sordariomycetes</taxon>
        <taxon>Hypocreomycetidae</taxon>
        <taxon>Hypocreales</taxon>
        <taxon>Clavicipitaceae</taxon>
        <taxon>Metarhizium</taxon>
    </lineage>
</organism>
<sequence>MDTWSAWSDWAYDEGRRFMYRVRQDINGNLDYDYNYDTPRESGDVAGITQGLGSTSLSPSSSSYEQQPPDSPENYVVASHKDKERSKTSKSKSKDKDRSSKEKSSSSSSSKHYSHDKTSSYRKGYGSSSASASSHGHGSSSTAPQQSSHPPSYDQSQSQYSYDTRKYAIPGAYQTAEASYASTQGSGYATTHTQQQLPRGYDDIQNLTYGMGPAAAGPSDLNYSVSSQTYEQEDDGASTPRNHIAAETGDELETIDPRYRVEHSNKFDPGAIFKVLWSEPKGSTDGLKHPSVSGKQEIQNKYGAKFHIGFRRFIVIANDHGHCTCVPILTYGGRGCKKSGVKPNKHGIVYEAGQRPRQVEGEPRLGFQAVQVHLTEDGERLSRESRVNYSKLVTIEHNVSVFFIGYVAQNSWQIVEEAVNQCWDQKVHHRHPKHER</sequence>
<feature type="compositionally biased region" description="Low complexity" evidence="1">
    <location>
        <begin position="54"/>
        <end position="68"/>
    </location>
</feature>
<protein>
    <recommendedName>
        <fullName evidence="2">DUF6590 domain-containing protein</fullName>
    </recommendedName>
</protein>
<feature type="region of interest" description="Disordered" evidence="1">
    <location>
        <begin position="203"/>
        <end position="251"/>
    </location>
</feature>
<dbReference type="AlphaFoldDB" id="A0A0D9NSE6"/>
<evidence type="ECO:0000313" key="3">
    <source>
        <dbReference type="EMBL" id="KJK76987.1"/>
    </source>
</evidence>
<evidence type="ECO:0000256" key="1">
    <source>
        <dbReference type="SAM" id="MobiDB-lite"/>
    </source>
</evidence>
<feature type="compositionally biased region" description="Basic and acidic residues" evidence="1">
    <location>
        <begin position="79"/>
        <end position="104"/>
    </location>
</feature>
<accession>A0A0D9NSE6</accession>
<dbReference type="Pfam" id="PF20233">
    <property type="entry name" value="DUF6590"/>
    <property type="match status" value="1"/>
</dbReference>
<evidence type="ECO:0000313" key="4">
    <source>
        <dbReference type="Proteomes" id="UP000054544"/>
    </source>
</evidence>
<dbReference type="InterPro" id="IPR046497">
    <property type="entry name" value="DUF6590"/>
</dbReference>
<dbReference type="STRING" id="1291518.A0A0D9NSE6"/>
<gene>
    <name evidence="3" type="ORF">H634G_08029</name>
</gene>
<dbReference type="EMBL" id="KE384742">
    <property type="protein sequence ID" value="KJK76987.1"/>
    <property type="molecule type" value="Genomic_DNA"/>
</dbReference>
<reference evidence="4" key="1">
    <citation type="journal article" date="2014" name="BMC Genomics">
        <title>The genome sequence of the biocontrol fungus Metarhizium anisopliae and comparative genomics of Metarhizium species.</title>
        <authorList>
            <person name="Pattemore J.A."/>
            <person name="Hane J.K."/>
            <person name="Williams A.H."/>
            <person name="Wilson B.A."/>
            <person name="Stodart B.J."/>
            <person name="Ash G.J."/>
        </authorList>
    </citation>
    <scope>NUCLEOTIDE SEQUENCE [LARGE SCALE GENOMIC DNA]</scope>
    <source>
        <strain evidence="4">BRIP 53293</strain>
    </source>
</reference>
<feature type="compositionally biased region" description="Polar residues" evidence="1">
    <location>
        <begin position="221"/>
        <end position="230"/>
    </location>
</feature>
<feature type="compositionally biased region" description="Low complexity" evidence="1">
    <location>
        <begin position="121"/>
        <end position="160"/>
    </location>
</feature>
<evidence type="ECO:0000259" key="2">
    <source>
        <dbReference type="Pfam" id="PF20233"/>
    </source>
</evidence>
<dbReference type="PANTHER" id="PTHR35391">
    <property type="entry name" value="C2H2-TYPE DOMAIN-CONTAINING PROTEIN-RELATED"/>
    <property type="match status" value="1"/>
</dbReference>
<feature type="domain" description="DUF6590" evidence="2">
    <location>
        <begin position="265"/>
        <end position="416"/>
    </location>
</feature>
<name>A0A0D9NSE6_METAN</name>
<keyword evidence="4" id="KW-1185">Reference proteome</keyword>
<dbReference type="OrthoDB" id="3559580at2759"/>
<dbReference type="PANTHER" id="PTHR35391:SF5">
    <property type="entry name" value="DUF6590 DOMAIN-CONTAINING PROTEIN"/>
    <property type="match status" value="1"/>
</dbReference>
<feature type="region of interest" description="Disordered" evidence="1">
    <location>
        <begin position="29"/>
        <end position="160"/>
    </location>
</feature>